<dbReference type="EMBL" id="JABACJ020000006">
    <property type="protein sequence ID" value="MBU3875917.1"/>
    <property type="molecule type" value="Genomic_DNA"/>
</dbReference>
<accession>A0ABS6D2U9</accession>
<proteinExistence type="predicted"/>
<protein>
    <submittedName>
        <fullName evidence="2">Hydrogenase expression/formation protein HypE</fullName>
    </submittedName>
</protein>
<name>A0ABS6D2U9_9FIRM</name>
<comment type="caution">
    <text evidence="2">The sequence shown here is derived from an EMBL/GenBank/DDBJ whole genome shotgun (WGS) entry which is preliminary data.</text>
</comment>
<reference evidence="2 3" key="1">
    <citation type="submission" date="2021-06" db="EMBL/GenBank/DDBJ databases">
        <title>Faecalicatena sp. nov. isolated from porcine feces.</title>
        <authorList>
            <person name="Oh B.S."/>
            <person name="Lee J.H."/>
        </authorList>
    </citation>
    <scope>NUCLEOTIDE SEQUENCE [LARGE SCALE GENOMIC DNA]</scope>
    <source>
        <strain evidence="2 3">AGMB00832</strain>
    </source>
</reference>
<dbReference type="Pfam" id="PF02769">
    <property type="entry name" value="AIRS_C"/>
    <property type="match status" value="1"/>
</dbReference>
<dbReference type="InterPro" id="IPR011854">
    <property type="entry name" value="HypE"/>
</dbReference>
<dbReference type="InterPro" id="IPR010918">
    <property type="entry name" value="PurM-like_C_dom"/>
</dbReference>
<organism evidence="2 3">
    <name type="scientific">Faecalicatena faecalis</name>
    <dbReference type="NCBI Taxonomy" id="2726362"/>
    <lineage>
        <taxon>Bacteria</taxon>
        <taxon>Bacillati</taxon>
        <taxon>Bacillota</taxon>
        <taxon>Clostridia</taxon>
        <taxon>Lachnospirales</taxon>
        <taxon>Lachnospiraceae</taxon>
        <taxon>Faecalicatena</taxon>
    </lineage>
</organism>
<dbReference type="PANTHER" id="PTHR30303">
    <property type="entry name" value="HYDROGENASE ISOENZYMES FORMATION PROTEIN HYPE"/>
    <property type="match status" value="1"/>
</dbReference>
<keyword evidence="3" id="KW-1185">Reference proteome</keyword>
<feature type="domain" description="PurM-like C-terminal" evidence="1">
    <location>
        <begin position="153"/>
        <end position="303"/>
    </location>
</feature>
<dbReference type="Proteomes" id="UP000723714">
    <property type="component" value="Unassembled WGS sequence"/>
</dbReference>
<evidence type="ECO:0000259" key="1">
    <source>
        <dbReference type="Pfam" id="PF02769"/>
    </source>
</evidence>
<sequence>MKAGNISQTVWKRSVRKQLKHVREEVLFPPSMEEACSAIRVPEGQVAVYAGAQSFGNVEEAGIYAAARALNEVASWGADPVGLSVQAVLPLSATEAQVKAMTGCMESVCSEAGVQLTCLKVESNPAVNQAFFTAEAVGSAKEENLTRAADAAPGEDIILCGYIGLEGMLRILAEREEELGQRFVPAFIRQMKGLRHQLLGIPAIRAAKCAGASAVHQIGSGGILAALWELAEASGIGLEVALSRMSIRQETVEVCEYYHLNPYQMTSTGSFLMTAADGDALVKELEGVGARAVKLGVATDGKARVITSGEEQRYLDRPAPDELMLWWERALKSETAAP</sequence>
<evidence type="ECO:0000313" key="2">
    <source>
        <dbReference type="EMBL" id="MBU3875917.1"/>
    </source>
</evidence>
<dbReference type="PANTHER" id="PTHR30303:SF4">
    <property type="entry name" value="HYDROGENASE EXPRESSION_FORMATION PROTEIN HYPE"/>
    <property type="match status" value="1"/>
</dbReference>
<evidence type="ECO:0000313" key="3">
    <source>
        <dbReference type="Proteomes" id="UP000723714"/>
    </source>
</evidence>
<dbReference type="RefSeq" id="WP_216240936.1">
    <property type="nucleotide sequence ID" value="NZ_JABACJ020000006.1"/>
</dbReference>
<gene>
    <name evidence="2" type="ORF">HGO97_008835</name>
</gene>